<organism evidence="3 4">
    <name type="scientific">Discina gigas</name>
    <dbReference type="NCBI Taxonomy" id="1032678"/>
    <lineage>
        <taxon>Eukaryota</taxon>
        <taxon>Fungi</taxon>
        <taxon>Dikarya</taxon>
        <taxon>Ascomycota</taxon>
        <taxon>Pezizomycotina</taxon>
        <taxon>Pezizomycetes</taxon>
        <taxon>Pezizales</taxon>
        <taxon>Discinaceae</taxon>
        <taxon>Discina</taxon>
    </lineage>
</organism>
<evidence type="ECO:0000313" key="3">
    <source>
        <dbReference type="EMBL" id="KAL0639453.1"/>
    </source>
</evidence>
<dbReference type="EMBL" id="JBBBZM010000011">
    <property type="protein sequence ID" value="KAL0639453.1"/>
    <property type="molecule type" value="Genomic_DNA"/>
</dbReference>
<evidence type="ECO:0000259" key="2">
    <source>
        <dbReference type="Pfam" id="PF09458"/>
    </source>
</evidence>
<proteinExistence type="predicted"/>
<keyword evidence="1" id="KW-0175">Coiled coil</keyword>
<comment type="caution">
    <text evidence="3">The sequence shown here is derived from an EMBL/GenBank/DDBJ whole genome shotgun (WGS) entry which is preliminary data.</text>
</comment>
<dbReference type="SUPFAM" id="SSF141086">
    <property type="entry name" value="Agglutinin HPA-like"/>
    <property type="match status" value="1"/>
</dbReference>
<sequence length="342" mass="37696">MSSAPYNPPDYLVASTGLTAAQLKSQFEVFKSTLHFASAAPELIFERVVANVLSLTTLPASPGMNHDLQESIEDLQNEIATLNNNLREIRGIELSKAFQPQQTLHGPSPPRATPIKFFFVLGPHGLSTRAEPYHSYDGLYGAGCLWSDLKLVDSLVQFGTYNSIEDDKSEPKDSQWGATIKFPRPFREVPEVVAWLTGVDMRCDRPCHVNLAVSEVSESEFEVYITSSEDNVWYSLGLSWVAWPAGKSRYSYSRFDMVLYGTSTKPGIFGSKFHDLPQSSAAPVKTVLAVSKLAMGCGGTMPFFLTQAYPVKDDHLFCELMTSKTATGMYMLDVVCIVCGSV</sequence>
<dbReference type="Proteomes" id="UP001447188">
    <property type="component" value="Unassembled WGS sequence"/>
</dbReference>
<dbReference type="InterPro" id="IPR019019">
    <property type="entry name" value="H-type_lectin_domain"/>
</dbReference>
<dbReference type="Pfam" id="PF09458">
    <property type="entry name" value="H_lectin"/>
    <property type="match status" value="1"/>
</dbReference>
<dbReference type="Gene3D" id="2.60.40.2080">
    <property type="match status" value="1"/>
</dbReference>
<protein>
    <recommendedName>
        <fullName evidence="2">H-type lectin domain-containing protein</fullName>
    </recommendedName>
</protein>
<gene>
    <name evidence="3" type="ORF">Q9L58_001481</name>
</gene>
<keyword evidence="4" id="KW-1185">Reference proteome</keyword>
<reference evidence="3 4" key="1">
    <citation type="submission" date="2024-02" db="EMBL/GenBank/DDBJ databases">
        <title>Discinaceae phylogenomics.</title>
        <authorList>
            <person name="Dirks A.C."/>
            <person name="James T.Y."/>
        </authorList>
    </citation>
    <scope>NUCLEOTIDE SEQUENCE [LARGE SCALE GENOMIC DNA]</scope>
    <source>
        <strain evidence="3 4">ACD0624</strain>
    </source>
</reference>
<evidence type="ECO:0000313" key="4">
    <source>
        <dbReference type="Proteomes" id="UP001447188"/>
    </source>
</evidence>
<evidence type="ECO:0000256" key="1">
    <source>
        <dbReference type="SAM" id="Coils"/>
    </source>
</evidence>
<feature type="coiled-coil region" evidence="1">
    <location>
        <begin position="65"/>
        <end position="92"/>
    </location>
</feature>
<feature type="domain" description="H-type lectin" evidence="2">
    <location>
        <begin position="179"/>
        <end position="243"/>
    </location>
</feature>
<accession>A0ABR3GUC4</accession>
<name>A0ABR3GUC4_9PEZI</name>
<dbReference type="InterPro" id="IPR037221">
    <property type="entry name" value="H-type_lectin_dom_sf"/>
</dbReference>